<geneLocation type="plasmid" evidence="2">
    <name>pnp95</name>
</geneLocation>
<dbReference type="EMBL" id="CP043029">
    <property type="protein sequence ID" value="QFJ56329.1"/>
    <property type="molecule type" value="Genomic_DNA"/>
</dbReference>
<organism evidence="1 2">
    <name type="scientific">Pseudobutyrivibrio xylanivorans</name>
    <dbReference type="NCBI Taxonomy" id="185007"/>
    <lineage>
        <taxon>Bacteria</taxon>
        <taxon>Bacillati</taxon>
        <taxon>Bacillota</taxon>
        <taxon>Clostridia</taxon>
        <taxon>Lachnospirales</taxon>
        <taxon>Lachnospiraceae</taxon>
        <taxon>Pseudobutyrivibrio</taxon>
    </lineage>
</organism>
<dbReference type="Proteomes" id="UP000327030">
    <property type="component" value="Plasmid pNP95"/>
</dbReference>
<accession>A0A5P6VVU7</accession>
<evidence type="ECO:0000313" key="1">
    <source>
        <dbReference type="EMBL" id="QFJ56329.1"/>
    </source>
</evidence>
<dbReference type="Gene3D" id="1.10.1070.20">
    <property type="match status" value="1"/>
</dbReference>
<name>A0A5P6VVU7_PSEXY</name>
<evidence type="ECO:0008006" key="3">
    <source>
        <dbReference type="Google" id="ProtNLM"/>
    </source>
</evidence>
<gene>
    <name evidence="1" type="ORF">FXF36_15555</name>
</gene>
<evidence type="ECO:0000313" key="2">
    <source>
        <dbReference type="Proteomes" id="UP000327030"/>
    </source>
</evidence>
<dbReference type="KEGG" id="pxv:FXF36_15555"/>
<sequence length="273" mass="32077">MESRIILEKQDLRFLQWSHTRASSGTAGTFLKSQEKRDGRKIYYKLSRFDSEKGIIGHECVNEIIVDRLLTILGVEHLHYELIHADVEIDGTEYETWVCASEDFKQRGETKASLENYYQVNCASGESHYDFCKENGWQKYIDTMLVVDYLILNRDRHGANIEVLRNARNKTLRIAPLFDHGLSLLCSCLSQEEIRKYDIAEDKPCQNFIGSRSVYENLSLIENKEGIFSERLTQRSRDYIFKDVNEILSEEHIEKIWNMLSMRWNYYESLCNS</sequence>
<dbReference type="RefSeq" id="WP_151625938.1">
    <property type="nucleotide sequence ID" value="NZ_CP043029.1"/>
</dbReference>
<dbReference type="AlphaFoldDB" id="A0A5P6VVU7"/>
<dbReference type="OrthoDB" id="9812605at2"/>
<protein>
    <recommendedName>
        <fullName evidence="3">HipA-like C-terminal domain-containing protein</fullName>
    </recommendedName>
</protein>
<keyword evidence="1" id="KW-0614">Plasmid</keyword>
<proteinExistence type="predicted"/>
<reference evidence="2" key="1">
    <citation type="submission" date="2019-08" db="EMBL/GenBank/DDBJ databases">
        <title>Complete Genome Sequence of the Polysaccharide-Degrading Rumen Bacterium Pseudobutyrivibrio xylanivorans MA3014.</title>
        <authorList>
            <person name="Palevich N."/>
            <person name="Maclean P.H."/>
            <person name="Kelly W.J."/>
            <person name="Leahy S.C."/>
            <person name="Rakonjac J."/>
            <person name="Attwood G.T."/>
        </authorList>
    </citation>
    <scope>NUCLEOTIDE SEQUENCE [LARGE SCALE GENOMIC DNA]</scope>
    <source>
        <strain evidence="2">MA3014</strain>
        <plasmid evidence="2">pnp95</plasmid>
    </source>
</reference>